<keyword evidence="3" id="KW-1185">Reference proteome</keyword>
<reference evidence="2 3" key="1">
    <citation type="journal article" date="2013" name="PLoS ONE">
        <title>Genomic analysis of Melioribacter roseus, facultatively anaerobic organotrophic bacterium representing a novel deep lineage within Bacteriodetes/Chlorobi group.</title>
        <authorList>
            <person name="Kadnikov V.V."/>
            <person name="Mardanov A.V."/>
            <person name="Podosokorskaya O.A."/>
            <person name="Gavrilov S.N."/>
            <person name="Kublanov I.V."/>
            <person name="Beletsky A.V."/>
            <person name="Bonch-Osmolovskaya E.A."/>
            <person name="Ravin N.V."/>
        </authorList>
    </citation>
    <scope>NUCLEOTIDE SEQUENCE [LARGE SCALE GENOMIC DNA]</scope>
    <source>
        <strain evidence="3">JCM 17771 / P3M-2</strain>
    </source>
</reference>
<dbReference type="PATRIC" id="fig|1191523.3.peg.2216"/>
<dbReference type="SUPFAM" id="SSF56507">
    <property type="entry name" value="Methionine synthase activation domain-like"/>
    <property type="match status" value="1"/>
</dbReference>
<accession>I7A610</accession>
<dbReference type="Gene3D" id="3.40.109.40">
    <property type="match status" value="1"/>
</dbReference>
<dbReference type="GO" id="GO:0008705">
    <property type="term" value="F:methionine synthase activity"/>
    <property type="evidence" value="ECO:0007669"/>
    <property type="project" value="InterPro"/>
</dbReference>
<sequence length="229" mass="26177">MTPEQITIQKEEVEAVIGYKNTERHFSEIINEILNALPEKIEPCAGYALIDKIDYPDKKSIRLQDIVLNTGPIVTSQLKNAESMFLFLATIGGKMEKWIDELRKEGELAYSYIADIIASAAAEKTADFIHDYIAEEMKKYYKGVSNRYSPGYCDWNVSEQHKIFSFFPKDFCGVTLKESALMTPIKSISGIIAAGEKIKWKDYLCDTCNARDCTYRIKNKQNKNQQRKS</sequence>
<dbReference type="KEGG" id="mro:MROS_2096"/>
<feature type="domain" description="AdoMet activation" evidence="1">
    <location>
        <begin position="79"/>
        <end position="199"/>
    </location>
</feature>
<evidence type="ECO:0000313" key="2">
    <source>
        <dbReference type="EMBL" id="AFN75326.1"/>
    </source>
</evidence>
<dbReference type="AlphaFoldDB" id="I7A610"/>
<organism evidence="2 3">
    <name type="scientific">Melioribacter roseus (strain DSM 23840 / JCM 17771 / VKM B-2668 / P3M-2)</name>
    <dbReference type="NCBI Taxonomy" id="1191523"/>
    <lineage>
        <taxon>Bacteria</taxon>
        <taxon>Pseudomonadati</taxon>
        <taxon>Ignavibacteriota</taxon>
        <taxon>Ignavibacteria</taxon>
        <taxon>Ignavibacteriales</taxon>
        <taxon>Melioribacteraceae</taxon>
        <taxon>Melioribacter</taxon>
    </lineage>
</organism>
<gene>
    <name evidence="2" type="ordered locus">MROS_2096</name>
</gene>
<dbReference type="InterPro" id="IPR037010">
    <property type="entry name" value="VitB12-dep_Met_synth_activ_sf"/>
</dbReference>
<dbReference type="Pfam" id="PF02965">
    <property type="entry name" value="Met_synt_B12"/>
    <property type="match status" value="1"/>
</dbReference>
<dbReference type="HOGENOM" id="CLU_079580_1_0_10"/>
<protein>
    <submittedName>
        <fullName evidence="2">Vitamin B12 dependent methionine synthase, activation domain protein</fullName>
    </submittedName>
</protein>
<evidence type="ECO:0000313" key="3">
    <source>
        <dbReference type="Proteomes" id="UP000009011"/>
    </source>
</evidence>
<dbReference type="EMBL" id="CP003557">
    <property type="protein sequence ID" value="AFN75326.1"/>
    <property type="molecule type" value="Genomic_DNA"/>
</dbReference>
<dbReference type="eggNOG" id="COG1410">
    <property type="taxonomic scope" value="Bacteria"/>
</dbReference>
<dbReference type="Proteomes" id="UP000009011">
    <property type="component" value="Chromosome"/>
</dbReference>
<name>I7A610_MELRP</name>
<dbReference type="STRING" id="1191523.MROS_2096"/>
<proteinExistence type="predicted"/>
<dbReference type="InterPro" id="IPR004223">
    <property type="entry name" value="VitB12-dep_Met_synth_activ_dom"/>
</dbReference>
<evidence type="ECO:0000259" key="1">
    <source>
        <dbReference type="Pfam" id="PF02965"/>
    </source>
</evidence>